<keyword evidence="6" id="KW-1185">Reference proteome</keyword>
<dbReference type="Proteomes" id="UP000281975">
    <property type="component" value="Unassembled WGS sequence"/>
</dbReference>
<evidence type="ECO:0000259" key="4">
    <source>
        <dbReference type="PROSITE" id="PS50199"/>
    </source>
</evidence>
<dbReference type="OrthoDB" id="9814654at2"/>
<keyword evidence="2" id="KW-0863">Zinc-finger</keyword>
<dbReference type="AlphaFoldDB" id="A0A420WXK1"/>
<evidence type="ECO:0000313" key="6">
    <source>
        <dbReference type="Proteomes" id="UP000281975"/>
    </source>
</evidence>
<protein>
    <submittedName>
        <fullName evidence="5">Putative signal transducing protein</fullName>
    </submittedName>
</protein>
<keyword evidence="1" id="KW-0479">Metal-binding</keyword>
<dbReference type="InterPro" id="IPR018551">
    <property type="entry name" value="DUF2007"/>
</dbReference>
<evidence type="ECO:0000256" key="3">
    <source>
        <dbReference type="ARBA" id="ARBA00022833"/>
    </source>
</evidence>
<feature type="domain" description="RanBP2-type" evidence="4">
    <location>
        <begin position="77"/>
        <end position="108"/>
    </location>
</feature>
<reference evidence="5 6" key="1">
    <citation type="submission" date="2018-10" db="EMBL/GenBank/DDBJ databases">
        <title>Genomic Encyclopedia of Type Strains, Phase IV (KMG-IV): sequencing the most valuable type-strain genomes for metagenomic binning, comparative biology and taxonomic classification.</title>
        <authorList>
            <person name="Goeker M."/>
        </authorList>
    </citation>
    <scope>NUCLEOTIDE SEQUENCE [LARGE SCALE GENOMIC DNA]</scope>
    <source>
        <strain evidence="5 6">DSM 23229</strain>
    </source>
</reference>
<dbReference type="PROSITE" id="PS50199">
    <property type="entry name" value="ZF_RANBP2_2"/>
    <property type="match status" value="1"/>
</dbReference>
<evidence type="ECO:0000313" key="5">
    <source>
        <dbReference type="EMBL" id="RKR04466.1"/>
    </source>
</evidence>
<organism evidence="5 6">
    <name type="scientific">Kushneria sinocarnis</name>
    <dbReference type="NCBI Taxonomy" id="595502"/>
    <lineage>
        <taxon>Bacteria</taxon>
        <taxon>Pseudomonadati</taxon>
        <taxon>Pseudomonadota</taxon>
        <taxon>Gammaproteobacteria</taxon>
        <taxon>Oceanospirillales</taxon>
        <taxon>Halomonadaceae</taxon>
        <taxon>Kushneria</taxon>
    </lineage>
</organism>
<sequence length="110" mass="12327">MAERVRIFQHPDSLLVGHVRNLIERAGIPCELRNWMLAGGMGDLAPIDCEPELWVAPHNAERAEAVIAQWRRGDALAEGLPDWQCPVCGEAHEGVFDRCWQCGGSRPERE</sequence>
<dbReference type="RefSeq" id="WP_121172615.1">
    <property type="nucleotide sequence ID" value="NZ_RBIN01000004.1"/>
</dbReference>
<evidence type="ECO:0000256" key="1">
    <source>
        <dbReference type="ARBA" id="ARBA00022723"/>
    </source>
</evidence>
<dbReference type="InterPro" id="IPR001876">
    <property type="entry name" value="Znf_RanBP2"/>
</dbReference>
<proteinExistence type="predicted"/>
<comment type="caution">
    <text evidence="5">The sequence shown here is derived from an EMBL/GenBank/DDBJ whole genome shotgun (WGS) entry which is preliminary data.</text>
</comment>
<keyword evidence="3" id="KW-0862">Zinc</keyword>
<accession>A0A420WXK1</accession>
<dbReference type="GO" id="GO:0008270">
    <property type="term" value="F:zinc ion binding"/>
    <property type="evidence" value="ECO:0007669"/>
    <property type="project" value="UniProtKB-KW"/>
</dbReference>
<name>A0A420WXK1_9GAMM</name>
<gene>
    <name evidence="5" type="ORF">C7446_1675</name>
</gene>
<dbReference type="Pfam" id="PF09413">
    <property type="entry name" value="DUF2007"/>
    <property type="match status" value="1"/>
</dbReference>
<dbReference type="EMBL" id="RBIN01000004">
    <property type="protein sequence ID" value="RKR04466.1"/>
    <property type="molecule type" value="Genomic_DNA"/>
</dbReference>
<evidence type="ECO:0000256" key="2">
    <source>
        <dbReference type="ARBA" id="ARBA00022771"/>
    </source>
</evidence>